<organism evidence="2 3">
    <name type="scientific">Paenibacillus lutrae</name>
    <dbReference type="NCBI Taxonomy" id="2078573"/>
    <lineage>
        <taxon>Bacteria</taxon>
        <taxon>Bacillati</taxon>
        <taxon>Bacillota</taxon>
        <taxon>Bacilli</taxon>
        <taxon>Bacillales</taxon>
        <taxon>Paenibacillaceae</taxon>
        <taxon>Paenibacillus</taxon>
    </lineage>
</organism>
<protein>
    <recommendedName>
        <fullName evidence="1">Carrier domain-containing protein</fullName>
    </recommendedName>
</protein>
<reference evidence="2 3" key="1">
    <citation type="journal article" date="2019" name="Microorganisms">
        <title>Paenibacillus lutrae sp. nov., A Chitinolytic Species Isolated from A River Otter in Castril Natural Park, Granada, Spain.</title>
        <authorList>
            <person name="Rodriguez M."/>
            <person name="Reina J.C."/>
            <person name="Bejar V."/>
            <person name="Llamas I."/>
        </authorList>
    </citation>
    <scope>NUCLEOTIDE SEQUENCE [LARGE SCALE GENOMIC DNA]</scope>
    <source>
        <strain evidence="2 3">N10</strain>
    </source>
</reference>
<gene>
    <name evidence="2" type="ORF">EDM21_24325</name>
</gene>
<proteinExistence type="predicted"/>
<name>A0A7X3FP64_9BACL</name>
<evidence type="ECO:0000259" key="1">
    <source>
        <dbReference type="PROSITE" id="PS50075"/>
    </source>
</evidence>
<dbReference type="Pfam" id="PF00550">
    <property type="entry name" value="PP-binding"/>
    <property type="match status" value="1"/>
</dbReference>
<dbReference type="InterPro" id="IPR009081">
    <property type="entry name" value="PP-bd_ACP"/>
</dbReference>
<evidence type="ECO:0000313" key="2">
    <source>
        <dbReference type="EMBL" id="MVP02597.1"/>
    </source>
</evidence>
<dbReference type="PROSITE" id="PS50075">
    <property type="entry name" value="CARRIER"/>
    <property type="match status" value="1"/>
</dbReference>
<sequence length="82" mass="9326">MANEVEEKILSIFKENDVNVSKSDYDKPLDDLWGVDSISYVQILADISKEFQFQITDEDFILADLNTFNGVMTFTNAKLVSV</sequence>
<dbReference type="SUPFAM" id="SSF47336">
    <property type="entry name" value="ACP-like"/>
    <property type="match status" value="1"/>
</dbReference>
<dbReference type="RefSeq" id="WP_157338942.1">
    <property type="nucleotide sequence ID" value="NZ_RHLK01000032.1"/>
</dbReference>
<dbReference type="Proteomes" id="UP000490800">
    <property type="component" value="Unassembled WGS sequence"/>
</dbReference>
<keyword evidence="3" id="KW-1185">Reference proteome</keyword>
<dbReference type="InterPro" id="IPR036736">
    <property type="entry name" value="ACP-like_sf"/>
</dbReference>
<accession>A0A7X3FP64</accession>
<comment type="caution">
    <text evidence="2">The sequence shown here is derived from an EMBL/GenBank/DDBJ whole genome shotgun (WGS) entry which is preliminary data.</text>
</comment>
<dbReference type="OrthoDB" id="2622409at2"/>
<feature type="domain" description="Carrier" evidence="1">
    <location>
        <begin position="1"/>
        <end position="79"/>
    </location>
</feature>
<dbReference type="EMBL" id="RHLK01000032">
    <property type="protein sequence ID" value="MVP02597.1"/>
    <property type="molecule type" value="Genomic_DNA"/>
</dbReference>
<evidence type="ECO:0000313" key="3">
    <source>
        <dbReference type="Proteomes" id="UP000490800"/>
    </source>
</evidence>
<dbReference type="AlphaFoldDB" id="A0A7X3FP64"/>
<dbReference type="Gene3D" id="1.10.1200.10">
    <property type="entry name" value="ACP-like"/>
    <property type="match status" value="1"/>
</dbReference>